<sequence>MKNTVEKIASLGANQKIIDLILPLLIREELPKGYMLLREGRIERSFFFLEEGVARAFHQADGRDVTFWFGAEGEILLSLKSYFSNVPGYESIELLEKSVVYKIPDHALQNLYLSDLDMANWGRRFAEFELMRADKRYLNQQFKTAAERYEEFIRDYPELVNRVQLGHIASYLGVSQVTLSRIRAERR</sequence>
<evidence type="ECO:0000313" key="3">
    <source>
        <dbReference type="Proteomes" id="UP000256373"/>
    </source>
</evidence>
<dbReference type="SUPFAM" id="SSF51206">
    <property type="entry name" value="cAMP-binding domain-like"/>
    <property type="match status" value="1"/>
</dbReference>
<evidence type="ECO:0000259" key="1">
    <source>
        <dbReference type="PROSITE" id="PS50042"/>
    </source>
</evidence>
<dbReference type="Proteomes" id="UP000256373">
    <property type="component" value="Unassembled WGS sequence"/>
</dbReference>
<evidence type="ECO:0000313" key="2">
    <source>
        <dbReference type="EMBL" id="REA62196.1"/>
    </source>
</evidence>
<accession>A0A3D8YCT5</accession>
<dbReference type="OrthoDB" id="680421at2"/>
<keyword evidence="3" id="KW-1185">Reference proteome</keyword>
<name>A0A3D8YCT5_9BACT</name>
<dbReference type="Gene3D" id="2.60.120.10">
    <property type="entry name" value="Jelly Rolls"/>
    <property type="match status" value="1"/>
</dbReference>
<dbReference type="InterPro" id="IPR014710">
    <property type="entry name" value="RmlC-like_jellyroll"/>
</dbReference>
<reference evidence="2 3" key="1">
    <citation type="submission" date="2018-07" db="EMBL/GenBank/DDBJ databases">
        <title>Dyadobacter roseus sp. nov., isolated from rose rhizosphere soil.</title>
        <authorList>
            <person name="Chen L."/>
        </authorList>
    </citation>
    <scope>NUCLEOTIDE SEQUENCE [LARGE SCALE GENOMIC DNA]</scope>
    <source>
        <strain evidence="2 3">RS19</strain>
    </source>
</reference>
<dbReference type="InterPro" id="IPR018490">
    <property type="entry name" value="cNMP-bd_dom_sf"/>
</dbReference>
<feature type="domain" description="Cyclic nucleotide-binding" evidence="1">
    <location>
        <begin position="16"/>
        <end position="111"/>
    </location>
</feature>
<proteinExistence type="predicted"/>
<gene>
    <name evidence="2" type="ORF">DSL64_09980</name>
</gene>
<dbReference type="Pfam" id="PF00027">
    <property type="entry name" value="cNMP_binding"/>
    <property type="match status" value="1"/>
</dbReference>
<dbReference type="EMBL" id="QNUL01000006">
    <property type="protein sequence ID" value="REA62196.1"/>
    <property type="molecule type" value="Genomic_DNA"/>
</dbReference>
<protein>
    <submittedName>
        <fullName evidence="2">Crp/Fnr family transcriptional regulator</fullName>
    </submittedName>
</protein>
<comment type="caution">
    <text evidence="2">The sequence shown here is derived from an EMBL/GenBank/DDBJ whole genome shotgun (WGS) entry which is preliminary data.</text>
</comment>
<dbReference type="PROSITE" id="PS50042">
    <property type="entry name" value="CNMP_BINDING_3"/>
    <property type="match status" value="1"/>
</dbReference>
<dbReference type="AlphaFoldDB" id="A0A3D8YCT5"/>
<dbReference type="InterPro" id="IPR000595">
    <property type="entry name" value="cNMP-bd_dom"/>
</dbReference>
<organism evidence="2 3">
    <name type="scientific">Dyadobacter luteus</name>
    <dbReference type="NCBI Taxonomy" id="2259619"/>
    <lineage>
        <taxon>Bacteria</taxon>
        <taxon>Pseudomonadati</taxon>
        <taxon>Bacteroidota</taxon>
        <taxon>Cytophagia</taxon>
        <taxon>Cytophagales</taxon>
        <taxon>Spirosomataceae</taxon>
        <taxon>Dyadobacter</taxon>
    </lineage>
</organism>
<dbReference type="RefSeq" id="WP_115830910.1">
    <property type="nucleotide sequence ID" value="NZ_QNUL01000006.1"/>
</dbReference>